<dbReference type="InterPro" id="IPR002880">
    <property type="entry name" value="Pyrv_Fd/Flavodoxin_OxRdtase_N"/>
</dbReference>
<dbReference type="SUPFAM" id="SSF52518">
    <property type="entry name" value="Thiamin diphosphate-binding fold (THDP-binding)"/>
    <property type="match status" value="1"/>
</dbReference>
<dbReference type="SUPFAM" id="SSF53323">
    <property type="entry name" value="Pyruvate-ferredoxin oxidoreductase, PFOR, domain III"/>
    <property type="match status" value="1"/>
</dbReference>
<feature type="domain" description="Pyruvate flavodoxin/ferredoxin oxidoreductase pyrimidine binding" evidence="3">
    <location>
        <begin position="215"/>
        <end position="449"/>
    </location>
</feature>
<dbReference type="InterPro" id="IPR002869">
    <property type="entry name" value="Pyrv_flavodox_OxRed_cen"/>
</dbReference>
<dbReference type="InterPro" id="IPR009014">
    <property type="entry name" value="Transketo_C/PFOR_II"/>
</dbReference>
<dbReference type="Pfam" id="PF01558">
    <property type="entry name" value="POR"/>
    <property type="match status" value="1"/>
</dbReference>
<dbReference type="Gene3D" id="3.40.50.970">
    <property type="match status" value="1"/>
</dbReference>
<dbReference type="InterPro" id="IPR050722">
    <property type="entry name" value="Pyruvate:ferred/Flavod_OxRd"/>
</dbReference>
<dbReference type="Proteomes" id="UP000034050">
    <property type="component" value="Unassembled WGS sequence"/>
</dbReference>
<dbReference type="PANTHER" id="PTHR32154">
    <property type="entry name" value="PYRUVATE-FLAVODOXIN OXIDOREDUCTASE-RELATED"/>
    <property type="match status" value="1"/>
</dbReference>
<dbReference type="InterPro" id="IPR029061">
    <property type="entry name" value="THDP-binding"/>
</dbReference>
<evidence type="ECO:0000259" key="2">
    <source>
        <dbReference type="Pfam" id="PF01558"/>
    </source>
</evidence>
<evidence type="ECO:0000256" key="1">
    <source>
        <dbReference type="ARBA" id="ARBA00023002"/>
    </source>
</evidence>
<dbReference type="FunFam" id="3.40.50.970:FF:000022">
    <property type="entry name" value="2-oxoglutarate ferredoxin oxidoreductase alpha subunit"/>
    <property type="match status" value="1"/>
</dbReference>
<dbReference type="GO" id="GO:0016903">
    <property type="term" value="F:oxidoreductase activity, acting on the aldehyde or oxo group of donors"/>
    <property type="evidence" value="ECO:0007669"/>
    <property type="project" value="InterPro"/>
</dbReference>
<accession>A0A0G1CNH0</accession>
<keyword evidence="4" id="KW-0670">Pyruvate</keyword>
<dbReference type="PANTHER" id="PTHR32154:SF20">
    <property type="entry name" value="2-OXOGLUTARATE OXIDOREDUCTASE SUBUNIT KORA"/>
    <property type="match status" value="1"/>
</dbReference>
<feature type="domain" description="Pyruvate/ketoisovalerate oxidoreductase catalytic" evidence="2">
    <location>
        <begin position="16"/>
        <end position="180"/>
    </location>
</feature>
<dbReference type="PATRIC" id="fig|1618446.3.peg.152"/>
<dbReference type="SUPFAM" id="SSF52922">
    <property type="entry name" value="TK C-terminal domain-like"/>
    <property type="match status" value="1"/>
</dbReference>
<name>A0A0G1CNH0_9BACT</name>
<dbReference type="STRING" id="1618446.UV61_C0002G0031"/>
<proteinExistence type="predicted"/>
<reference evidence="4 5" key="1">
    <citation type="journal article" date="2015" name="Nature">
        <title>rRNA introns, odd ribosomes, and small enigmatic genomes across a large radiation of phyla.</title>
        <authorList>
            <person name="Brown C.T."/>
            <person name="Hug L.A."/>
            <person name="Thomas B.C."/>
            <person name="Sharon I."/>
            <person name="Castelle C.J."/>
            <person name="Singh A."/>
            <person name="Wilkins M.J."/>
            <person name="Williams K.H."/>
            <person name="Banfield J.F."/>
        </authorList>
    </citation>
    <scope>NUCLEOTIDE SEQUENCE [LARGE SCALE GENOMIC DNA]</scope>
</reference>
<dbReference type="EMBL" id="LCFD01000002">
    <property type="protein sequence ID" value="KKS87310.1"/>
    <property type="molecule type" value="Genomic_DNA"/>
</dbReference>
<dbReference type="AlphaFoldDB" id="A0A0G1CNH0"/>
<dbReference type="InterPro" id="IPR019752">
    <property type="entry name" value="Pyrv/ketoisovalerate_OxRed_cat"/>
</dbReference>
<dbReference type="GO" id="GO:0006979">
    <property type="term" value="P:response to oxidative stress"/>
    <property type="evidence" value="ECO:0007669"/>
    <property type="project" value="TreeGrafter"/>
</dbReference>
<keyword evidence="1" id="KW-0560">Oxidoreductase</keyword>
<dbReference type="InterPro" id="IPR022367">
    <property type="entry name" value="2-oxoacid/accept_OxRdtase_asu"/>
</dbReference>
<evidence type="ECO:0000313" key="5">
    <source>
        <dbReference type="Proteomes" id="UP000034050"/>
    </source>
</evidence>
<dbReference type="Gene3D" id="3.40.50.920">
    <property type="match status" value="1"/>
</dbReference>
<organism evidence="4 5">
    <name type="scientific">Candidatus Gottesmanbacteria bacterium GW2011_GWB1_43_11</name>
    <dbReference type="NCBI Taxonomy" id="1618446"/>
    <lineage>
        <taxon>Bacteria</taxon>
        <taxon>Candidatus Gottesmaniibacteriota</taxon>
    </lineage>
</organism>
<evidence type="ECO:0000313" key="4">
    <source>
        <dbReference type="EMBL" id="KKS87310.1"/>
    </source>
</evidence>
<dbReference type="Gene3D" id="3.40.920.10">
    <property type="entry name" value="Pyruvate-ferredoxin oxidoreductase, PFOR, domain III"/>
    <property type="match status" value="1"/>
</dbReference>
<sequence>MAELTSLHIKVGGEAGFGIMASGLLLVRTFSRGGLKAITINDYPSLIRGGHNVILVKVANHDIFATDDIADILIALNRETIDLHKNEMTAGGAVVFDPESFSVVTTDFPKAVTLVPVPLMRLAKEQQGDVLMRNTVALGATLALIDYDFSFLESVIRDQFGRKGEEVVTKNVNLARAGYDFVKKNFPQGYPRKLGPQPVKPKQMVLTGNEAVGLGAVAAGMKFFAAYPMTPINGLLYYLAGIAEKTGFVYKQPEDEISGINMAIGASFAGARSMVATSGGGFCLMTEGVSLAGMIEQPVVVIYGQRPGPATGLPTWTTQGDLHFVLNASQGEFPRLVLAPGDMEEAYYLTGIAFNLAEKYQTPTFVLVDKYICESYFSVDLAKMQNPVKIERGKLLKPEEQAQEMELKRYLLTDDGISPRPLPIPGNKGGIFHANSDEHDEYGYSIEEAHLTKAMIEKRMKKMAEAQKEVPDATLYGEADAEHTLVGWGSTKGVVLEAMRQLTEAGQGKLVNYLHIAWVNPFPVESVKRILSSAKHIIDIEGNHNSPMADWILLKTGIAIKDRINKYDGRPFFPAEIITEISKFK</sequence>
<evidence type="ECO:0000259" key="3">
    <source>
        <dbReference type="Pfam" id="PF01855"/>
    </source>
</evidence>
<dbReference type="CDD" id="cd07034">
    <property type="entry name" value="TPP_PYR_PFOR_IOR-alpha_like"/>
    <property type="match status" value="1"/>
</dbReference>
<dbReference type="Pfam" id="PF01855">
    <property type="entry name" value="POR_N"/>
    <property type="match status" value="1"/>
</dbReference>
<comment type="caution">
    <text evidence="4">The sequence shown here is derived from an EMBL/GenBank/DDBJ whole genome shotgun (WGS) entry which is preliminary data.</text>
</comment>
<gene>
    <name evidence="4" type="ORF">UV61_C0002G0031</name>
</gene>
<dbReference type="NCBIfam" id="TIGR03710">
    <property type="entry name" value="OAFO_sf"/>
    <property type="match status" value="1"/>
</dbReference>
<protein>
    <submittedName>
        <fullName evidence="4">Pyruvate flavodoxin/ferredoxin oxidoreductase-like protein</fullName>
    </submittedName>
</protein>